<dbReference type="Gene3D" id="3.40.710.10">
    <property type="entry name" value="DD-peptidase/beta-lactamase superfamily"/>
    <property type="match status" value="1"/>
</dbReference>
<feature type="domain" description="Beta-lactamase-related" evidence="1">
    <location>
        <begin position="1"/>
        <end position="243"/>
    </location>
</feature>
<evidence type="ECO:0000313" key="3">
    <source>
        <dbReference type="Proteomes" id="UP000068447"/>
    </source>
</evidence>
<reference evidence="2 3" key="1">
    <citation type="submission" date="2015-12" db="EMBL/GenBank/DDBJ databases">
        <title>Complete genome of Lacimicrobium alkaliphilum KCTC 32984.</title>
        <authorList>
            <person name="Kim S.-G."/>
            <person name="Lee Y.-J."/>
        </authorList>
    </citation>
    <scope>NUCLEOTIDE SEQUENCE [LARGE SCALE GENOMIC DNA]</scope>
    <source>
        <strain evidence="2 3">YelD216</strain>
    </source>
</reference>
<evidence type="ECO:0000259" key="1">
    <source>
        <dbReference type="Pfam" id="PF00144"/>
    </source>
</evidence>
<dbReference type="InterPro" id="IPR050491">
    <property type="entry name" value="AmpC-like"/>
</dbReference>
<evidence type="ECO:0000313" key="2">
    <source>
        <dbReference type="EMBL" id="ALS98938.1"/>
    </source>
</evidence>
<dbReference type="InterPro" id="IPR012338">
    <property type="entry name" value="Beta-lactam/transpept-like"/>
</dbReference>
<gene>
    <name evidence="2" type="ORF">AT746_12100</name>
</gene>
<dbReference type="EMBL" id="CP013650">
    <property type="protein sequence ID" value="ALS98938.1"/>
    <property type="molecule type" value="Genomic_DNA"/>
</dbReference>
<dbReference type="STRING" id="1526571.AT746_12100"/>
<dbReference type="InterPro" id="IPR001466">
    <property type="entry name" value="Beta-lactam-related"/>
</dbReference>
<dbReference type="Proteomes" id="UP000068447">
    <property type="component" value="Chromosome"/>
</dbReference>
<organism evidence="2 3">
    <name type="scientific">Lacimicrobium alkaliphilum</name>
    <dbReference type="NCBI Taxonomy" id="1526571"/>
    <lineage>
        <taxon>Bacteria</taxon>
        <taxon>Pseudomonadati</taxon>
        <taxon>Pseudomonadota</taxon>
        <taxon>Gammaproteobacteria</taxon>
        <taxon>Alteromonadales</taxon>
        <taxon>Alteromonadaceae</taxon>
        <taxon>Lacimicrobium</taxon>
    </lineage>
</organism>
<dbReference type="SUPFAM" id="SSF56601">
    <property type="entry name" value="beta-lactamase/transpeptidase-like"/>
    <property type="match status" value="1"/>
</dbReference>
<dbReference type="AlphaFoldDB" id="A0A0U2RNL6"/>
<dbReference type="Pfam" id="PF00144">
    <property type="entry name" value="Beta-lactamase"/>
    <property type="match status" value="1"/>
</dbReference>
<accession>A0A0U2RNL6</accession>
<sequence length="260" mass="28095">MTAFLFASEAASGALRLNTPVSSLLPDAANALKQITLAELITHQSGLPRLPPNLAHIGILNPYARYDKEALLEAVRDVVPGQKSFQYSNFGYAILAAAAEARYADNYAMLMRKAVFPVFNMQNADVASADKTFSQLANGHLISGDKTINWQFDSMAGAGGVIASIADMTQMITTIFSKYDSSPALQKWLAPLQEGEPDMAMGWMMSDDGSYFHGGQTLGFCAYVGFTPETQAGVVILTNIAKNVSVPGFQILRQLNKQQD</sequence>
<name>A0A0U2RNL6_9ALTE</name>
<keyword evidence="3" id="KW-1185">Reference proteome</keyword>
<dbReference type="KEGG" id="lal:AT746_12100"/>
<proteinExistence type="predicted"/>
<dbReference type="PANTHER" id="PTHR46825:SF9">
    <property type="entry name" value="BETA-LACTAMASE-RELATED DOMAIN-CONTAINING PROTEIN"/>
    <property type="match status" value="1"/>
</dbReference>
<protein>
    <recommendedName>
        <fullName evidence="1">Beta-lactamase-related domain-containing protein</fullName>
    </recommendedName>
</protein>
<dbReference type="PANTHER" id="PTHR46825">
    <property type="entry name" value="D-ALANYL-D-ALANINE-CARBOXYPEPTIDASE/ENDOPEPTIDASE AMPH"/>
    <property type="match status" value="1"/>
</dbReference>